<dbReference type="InterPro" id="IPR032696">
    <property type="entry name" value="SQ_cyclase_C"/>
</dbReference>
<dbReference type="Gene3D" id="6.20.120.20">
    <property type="match status" value="1"/>
</dbReference>
<evidence type="ECO:0000313" key="14">
    <source>
        <dbReference type="Proteomes" id="UP001519460"/>
    </source>
</evidence>
<name>A0ABD0J3Z9_9CAEN</name>
<evidence type="ECO:0000313" key="13">
    <source>
        <dbReference type="EMBL" id="KAK7456563.1"/>
    </source>
</evidence>
<keyword evidence="3" id="KW-0677">Repeat</keyword>
<dbReference type="SFLD" id="SFLDG01016">
    <property type="entry name" value="Prenyltransferase_Like_2"/>
    <property type="match status" value="1"/>
</dbReference>
<evidence type="ECO:0000256" key="2">
    <source>
        <dbReference type="ARBA" id="ARBA00022516"/>
    </source>
</evidence>
<dbReference type="GO" id="GO:0000250">
    <property type="term" value="F:lanosterol synthase activity"/>
    <property type="evidence" value="ECO:0007669"/>
    <property type="project" value="UniProtKB-ARBA"/>
</dbReference>
<dbReference type="InterPro" id="IPR008930">
    <property type="entry name" value="Terpenoid_cyclase/PrenylTrfase"/>
</dbReference>
<evidence type="ECO:0000256" key="4">
    <source>
        <dbReference type="ARBA" id="ARBA00022955"/>
    </source>
</evidence>
<dbReference type="GO" id="GO:0006695">
    <property type="term" value="P:cholesterol biosynthetic process"/>
    <property type="evidence" value="ECO:0007669"/>
    <property type="project" value="UniProtKB-ARBA"/>
</dbReference>
<dbReference type="PROSITE" id="PS01074">
    <property type="entry name" value="TERPENE_SYNTHASES"/>
    <property type="match status" value="1"/>
</dbReference>
<dbReference type="Proteomes" id="UP001519460">
    <property type="component" value="Unassembled WGS sequence"/>
</dbReference>
<comment type="function">
    <text evidence="7">Key enzyme in the cholesterol biosynthesis pathway. Catalyzes the cyclization of (S)-2,3 oxidosqualene to lanosterol, a reaction that forms the sterol nucleus. Through the production of lanosterol may regulate lens protein aggregation and increase transparency.</text>
</comment>
<evidence type="ECO:0000259" key="11">
    <source>
        <dbReference type="Pfam" id="PF13243"/>
    </source>
</evidence>
<feature type="region of interest" description="Disordered" evidence="10">
    <location>
        <begin position="1"/>
        <end position="20"/>
    </location>
</feature>
<keyword evidence="6 9" id="KW-0413">Isomerase</keyword>
<dbReference type="Gene3D" id="1.50.10.20">
    <property type="match status" value="2"/>
</dbReference>
<evidence type="ECO:0000256" key="9">
    <source>
        <dbReference type="RuleBase" id="RU362003"/>
    </source>
</evidence>
<evidence type="ECO:0000256" key="6">
    <source>
        <dbReference type="ARBA" id="ARBA00023235"/>
    </source>
</evidence>
<sequence length="745" mass="85129">MGFKYKNDMQRHRGGPYKTKPATDLSRWRLTCVGGRQVWHYLDDDKTDRKQTLLERHSLGLDTSELAPALPKAETASAAANHGMKFYSQLQAEDGHWAGDYGGPLFLLPGLVIVCYITKTPFTEAQRLEMIRYLRSVQCPDGGWGLHIEGPPTVFGCALNYVTLRLLGVGPDDVDLVKARNLLHKLGGACAIPSWGKFWLAVLNVFSWDGMHSLFPEMWVFPQWLPCHPSRLWCHCRQVYLPMAYCYGRRISAQEDELILSLRQELYLTDFSSIDWKSQRNNVSWADLYTPHTWLLDVAYYVLDWYEMFHSKTLREKALQECYQHICADDEFTKGISIGPISKVIQMLLRWHVDGPDHPHFHMHQDRIKDYLWIGLDGMKMCGTNGSQLWDTAFAVTAMLEANAGSVEELKPCLKKAHDFLKFTQIPENPPNYKKYYRQMSKDGFPFSTRDCGWIVSDCTAEGLKAVIKLQDTCTFLAQDTLVAKQRLYGAVDVLLDMRCCDGGWASYEDTRGGTLLEMLNPSEVFGDIMIDYTYVECTSACMQALKVFTDHYPEYRQDEIRLALHDGLDFIRKKQRPDGSWEGSWGVCFTYGTWFGLEAFAHCGQMYKESSGKWEVSRACQFLVSKQMADGGWGEDFESCEQRIYIKSKMSQVVNTSWALLGLMAVRYTDVGVLERGVRVLLSRQLDNGDWPQENISGVFNKSCAISYTNYRNVFPIWALGRFISLYPHSSLTGAAKAARKDQH</sequence>
<dbReference type="CDD" id="cd02892">
    <property type="entry name" value="SQCY_1"/>
    <property type="match status" value="1"/>
</dbReference>
<dbReference type="EC" id="5.4.99.-" evidence="9"/>
<dbReference type="InterPro" id="IPR018333">
    <property type="entry name" value="Squalene_cyclase"/>
</dbReference>
<evidence type="ECO:0000259" key="12">
    <source>
        <dbReference type="Pfam" id="PF13249"/>
    </source>
</evidence>
<dbReference type="FunFam" id="1.50.10.20:FF:000003">
    <property type="entry name" value="Terpene cyclase/mutase family member"/>
    <property type="match status" value="1"/>
</dbReference>
<dbReference type="FunFam" id="1.50.10.20:FF:000002">
    <property type="entry name" value="Terpene cyclase/mutase family member"/>
    <property type="match status" value="1"/>
</dbReference>
<evidence type="ECO:0000256" key="3">
    <source>
        <dbReference type="ARBA" id="ARBA00022737"/>
    </source>
</evidence>
<feature type="compositionally biased region" description="Basic and acidic residues" evidence="10">
    <location>
        <begin position="1"/>
        <end position="11"/>
    </location>
</feature>
<evidence type="ECO:0000256" key="8">
    <source>
        <dbReference type="ARBA" id="ARBA00060682"/>
    </source>
</evidence>
<accession>A0ABD0J3Z9</accession>
<gene>
    <name evidence="13" type="ORF">BaRGS_00039317</name>
</gene>
<dbReference type="InterPro" id="IPR032697">
    <property type="entry name" value="SQ_cyclase_N"/>
</dbReference>
<keyword evidence="2" id="KW-0444">Lipid biosynthesis</keyword>
<comment type="similarity">
    <text evidence="1 9">Belongs to the terpene cyclase/mutase family.</text>
</comment>
<dbReference type="InterPro" id="IPR002365">
    <property type="entry name" value="Terpene_synthase_CS"/>
</dbReference>
<evidence type="ECO:0000256" key="7">
    <source>
        <dbReference type="ARBA" id="ARBA00055567"/>
    </source>
</evidence>
<dbReference type="PANTHER" id="PTHR11764">
    <property type="entry name" value="TERPENE CYCLASE/MUTASE FAMILY MEMBER"/>
    <property type="match status" value="1"/>
</dbReference>
<dbReference type="EMBL" id="JACVVK020000680">
    <property type="protein sequence ID" value="KAK7456563.1"/>
    <property type="molecule type" value="Genomic_DNA"/>
</dbReference>
<dbReference type="Pfam" id="PF13243">
    <property type="entry name" value="SQHop_cyclase_C"/>
    <property type="match status" value="1"/>
</dbReference>
<comment type="caution">
    <text evidence="13">The sequence shown here is derived from an EMBL/GenBank/DDBJ whole genome shotgun (WGS) entry which is preliminary data.</text>
</comment>
<keyword evidence="14" id="KW-1185">Reference proteome</keyword>
<dbReference type="AlphaFoldDB" id="A0ABD0J3Z9"/>
<evidence type="ECO:0000256" key="10">
    <source>
        <dbReference type="SAM" id="MobiDB-lite"/>
    </source>
</evidence>
<comment type="pathway">
    <text evidence="8">Terpene metabolism; lanosterol biosynthesis; lanosterol from farnesyl diphosphate: step 3/3.</text>
</comment>
<protein>
    <recommendedName>
        <fullName evidence="9">Terpene cyclase/mutase family member</fullName>
        <ecNumber evidence="9">5.4.99.-</ecNumber>
    </recommendedName>
</protein>
<dbReference type="NCBIfam" id="TIGR01787">
    <property type="entry name" value="squalene_cyclas"/>
    <property type="match status" value="1"/>
</dbReference>
<evidence type="ECO:0000256" key="1">
    <source>
        <dbReference type="ARBA" id="ARBA00009755"/>
    </source>
</evidence>
<organism evidence="13 14">
    <name type="scientific">Batillaria attramentaria</name>
    <dbReference type="NCBI Taxonomy" id="370345"/>
    <lineage>
        <taxon>Eukaryota</taxon>
        <taxon>Metazoa</taxon>
        <taxon>Spiralia</taxon>
        <taxon>Lophotrochozoa</taxon>
        <taxon>Mollusca</taxon>
        <taxon>Gastropoda</taxon>
        <taxon>Caenogastropoda</taxon>
        <taxon>Sorbeoconcha</taxon>
        <taxon>Cerithioidea</taxon>
        <taxon>Batillariidae</taxon>
        <taxon>Batillaria</taxon>
    </lineage>
</organism>
<keyword evidence="4" id="KW-0752">Steroid biosynthesis</keyword>
<evidence type="ECO:0000256" key="5">
    <source>
        <dbReference type="ARBA" id="ARBA00023098"/>
    </source>
</evidence>
<dbReference type="SUPFAM" id="SSF48239">
    <property type="entry name" value="Terpenoid cyclases/Protein prenyltransferases"/>
    <property type="match status" value="2"/>
</dbReference>
<feature type="domain" description="Squalene cyclase N-terminal" evidence="12">
    <location>
        <begin position="85"/>
        <end position="373"/>
    </location>
</feature>
<feature type="domain" description="Squalene cyclase C-terminal" evidence="11">
    <location>
        <begin position="387"/>
        <end position="724"/>
    </location>
</feature>
<dbReference type="PANTHER" id="PTHR11764:SF20">
    <property type="entry name" value="LANOSTEROL SYNTHASE"/>
    <property type="match status" value="1"/>
</dbReference>
<proteinExistence type="inferred from homology"/>
<keyword evidence="5" id="KW-0443">Lipid metabolism</keyword>
<dbReference type="Pfam" id="PF13249">
    <property type="entry name" value="SQHop_cyclase_N"/>
    <property type="match status" value="1"/>
</dbReference>
<reference evidence="13 14" key="1">
    <citation type="journal article" date="2023" name="Sci. Data">
        <title>Genome assembly of the Korean intertidal mud-creeper Batillaria attramentaria.</title>
        <authorList>
            <person name="Patra A.K."/>
            <person name="Ho P.T."/>
            <person name="Jun S."/>
            <person name="Lee S.J."/>
            <person name="Kim Y."/>
            <person name="Won Y.J."/>
        </authorList>
    </citation>
    <scope>NUCLEOTIDE SEQUENCE [LARGE SCALE GENOMIC DNA]</scope>
    <source>
        <strain evidence="13">Wonlab-2016</strain>
    </source>
</reference>